<evidence type="ECO:0000256" key="6">
    <source>
        <dbReference type="PIRNR" id="PIRNR001365"/>
    </source>
</evidence>
<evidence type="ECO:0000256" key="8">
    <source>
        <dbReference type="PIRSR" id="PIRSR001365-2"/>
    </source>
</evidence>
<dbReference type="AlphaFoldDB" id="A0A4R2QKM2"/>
<dbReference type="InterPro" id="IPR013785">
    <property type="entry name" value="Aldolase_TIM"/>
</dbReference>
<dbReference type="Gene3D" id="3.20.20.70">
    <property type="entry name" value="Aldolase class I"/>
    <property type="match status" value="1"/>
</dbReference>
<comment type="caution">
    <text evidence="9">The sequence shown here is derived from an EMBL/GenBank/DDBJ whole genome shotgun (WGS) entry which is preliminary data.</text>
</comment>
<dbReference type="PANTHER" id="PTHR12128">
    <property type="entry name" value="DIHYDRODIPICOLINATE SYNTHASE"/>
    <property type="match status" value="1"/>
</dbReference>
<gene>
    <name evidence="9" type="ORF">EV191_10876</name>
</gene>
<dbReference type="EC" id="4.2.1.41" evidence="5"/>
<feature type="active site" description="Schiff-base intermediate with substrate" evidence="7">
    <location>
        <position position="194"/>
    </location>
</feature>
<dbReference type="NCBIfam" id="NF002958">
    <property type="entry name" value="PRK03620.1"/>
    <property type="match status" value="1"/>
</dbReference>
<dbReference type="EMBL" id="SLXQ01000008">
    <property type="protein sequence ID" value="TCP49990.1"/>
    <property type="molecule type" value="Genomic_DNA"/>
</dbReference>
<dbReference type="GO" id="GO:0008840">
    <property type="term" value="F:4-hydroxy-tetrahydrodipicolinate synthase activity"/>
    <property type="evidence" value="ECO:0007669"/>
    <property type="project" value="TreeGrafter"/>
</dbReference>
<keyword evidence="10" id="KW-1185">Reference proteome</keyword>
<comment type="pathway">
    <text evidence="2 5">Carbohydrate acid metabolism; D-glucarate degradation; 2,5-dioxopentanoate from D-glucarate: step 2/2.</text>
</comment>
<dbReference type="GO" id="GO:0047448">
    <property type="term" value="F:5-dehydro-4-deoxyglucarate dehydratase activity"/>
    <property type="evidence" value="ECO:0007669"/>
    <property type="project" value="UniProtKB-UniRule"/>
</dbReference>
<feature type="active site" description="Proton donor/acceptor" evidence="7">
    <location>
        <position position="169"/>
    </location>
</feature>
<organism evidence="9 10">
    <name type="scientific">Tamaricihabitans halophyticus</name>
    <dbReference type="NCBI Taxonomy" id="1262583"/>
    <lineage>
        <taxon>Bacteria</taxon>
        <taxon>Bacillati</taxon>
        <taxon>Actinomycetota</taxon>
        <taxon>Actinomycetes</taxon>
        <taxon>Pseudonocardiales</taxon>
        <taxon>Pseudonocardiaceae</taxon>
        <taxon>Tamaricihabitans</taxon>
    </lineage>
</organism>
<evidence type="ECO:0000256" key="3">
    <source>
        <dbReference type="ARBA" id="ARBA00007592"/>
    </source>
</evidence>
<dbReference type="HAMAP" id="MF_00694">
    <property type="entry name" value="KDGDH"/>
    <property type="match status" value="1"/>
</dbReference>
<dbReference type="PANTHER" id="PTHR12128:SF19">
    <property type="entry name" value="5-DEHYDRO-4-DEOXYGLUCARATE DEHYDRATASE 2-RELATED"/>
    <property type="match status" value="1"/>
</dbReference>
<dbReference type="SMART" id="SM01130">
    <property type="entry name" value="DHDPS"/>
    <property type="match status" value="1"/>
</dbReference>
<comment type="similarity">
    <text evidence="3 5 6">Belongs to the DapA family.</text>
</comment>
<proteinExistence type="inferred from homology"/>
<dbReference type="SUPFAM" id="SSF51569">
    <property type="entry name" value="Aldolase"/>
    <property type="match status" value="1"/>
</dbReference>
<reference evidence="9 10" key="1">
    <citation type="submission" date="2019-03" db="EMBL/GenBank/DDBJ databases">
        <title>Genomic Encyclopedia of Type Strains, Phase IV (KMG-IV): sequencing the most valuable type-strain genomes for metagenomic binning, comparative biology and taxonomic classification.</title>
        <authorList>
            <person name="Goeker M."/>
        </authorList>
    </citation>
    <scope>NUCLEOTIDE SEQUENCE [LARGE SCALE GENOMIC DNA]</scope>
    <source>
        <strain evidence="9 10">DSM 45765</strain>
    </source>
</reference>
<dbReference type="InterPro" id="IPR002220">
    <property type="entry name" value="DapA-like"/>
</dbReference>
<feature type="binding site" evidence="8">
    <location>
        <position position="82"/>
    </location>
    <ligand>
        <name>pyruvate</name>
        <dbReference type="ChEBI" id="CHEBI:15361"/>
    </ligand>
</feature>
<evidence type="ECO:0000256" key="7">
    <source>
        <dbReference type="PIRSR" id="PIRSR001365-1"/>
    </source>
</evidence>
<dbReference type="Pfam" id="PF00701">
    <property type="entry name" value="DHDPS"/>
    <property type="match status" value="1"/>
</dbReference>
<evidence type="ECO:0000256" key="1">
    <source>
        <dbReference type="ARBA" id="ARBA00001446"/>
    </source>
</evidence>
<comment type="catalytic activity">
    <reaction evidence="1 5">
        <text>5-dehydro-4-deoxy-D-glucarate + H(+) = 2,5-dioxopentanoate + CO2 + H2O</text>
        <dbReference type="Rhea" id="RHEA:24608"/>
        <dbReference type="ChEBI" id="CHEBI:15377"/>
        <dbReference type="ChEBI" id="CHEBI:15378"/>
        <dbReference type="ChEBI" id="CHEBI:16526"/>
        <dbReference type="ChEBI" id="CHEBI:42819"/>
        <dbReference type="ChEBI" id="CHEBI:58136"/>
        <dbReference type="EC" id="4.2.1.41"/>
    </reaction>
</comment>
<dbReference type="Proteomes" id="UP000294911">
    <property type="component" value="Unassembled WGS sequence"/>
</dbReference>
<dbReference type="UniPathway" id="UPA00564">
    <property type="reaction ID" value="UER00628"/>
</dbReference>
<evidence type="ECO:0000313" key="9">
    <source>
        <dbReference type="EMBL" id="TCP49990.1"/>
    </source>
</evidence>
<name>A0A4R2QKM2_9PSEU</name>
<accession>A0A4R2QKM2</accession>
<evidence type="ECO:0000313" key="10">
    <source>
        <dbReference type="Proteomes" id="UP000294911"/>
    </source>
</evidence>
<evidence type="ECO:0000256" key="5">
    <source>
        <dbReference type="HAMAP-Rule" id="MF_00694"/>
    </source>
</evidence>
<protein>
    <recommendedName>
        <fullName evidence="5">Probable 5-dehydro-4-deoxyglucarate dehydratase</fullName>
        <ecNumber evidence="5">4.2.1.41</ecNumber>
    </recommendedName>
    <alternativeName>
        <fullName evidence="5">5-keto-4-deoxy-glucarate dehydratase</fullName>
        <shortName evidence="5">KDGDH</shortName>
    </alternativeName>
</protein>
<dbReference type="PIRSF" id="PIRSF001365">
    <property type="entry name" value="DHDPS"/>
    <property type="match status" value="1"/>
</dbReference>
<sequence>MLLHMERASTYEDTYPHSWTESAQTKAGDTATRLRAGMSSAVLSFPLTPFDENGAVDLVAFRKHIRDQVAAGPGAVFPCCGTGEYFSLAEDEYAGLVAAAVAETAGAVPVVVGVGYGWAQAARFATIASDAGADAALLMPPYLIDAPQHGVVEHIRRVAAASELPLIVYQRGQLRLSAEAISALADIPTVIGIKDGHGDLDQLQRLKLAAPREWLFFNGVATAEMQARQYRAIGVSAYSSAVHAFAPEISHAFFNALRAGESARVETLLREFYLPLVELRDKGTGYAVSLVKAAARLRGHQVGSVRAPLADPPPDHTSALQSIVDAGVKLVS</sequence>
<evidence type="ECO:0000256" key="4">
    <source>
        <dbReference type="ARBA" id="ARBA00023239"/>
    </source>
</evidence>
<evidence type="ECO:0000256" key="2">
    <source>
        <dbReference type="ARBA" id="ARBA00004983"/>
    </source>
</evidence>
<keyword evidence="4 5" id="KW-0456">Lyase</keyword>
<dbReference type="GO" id="GO:0042838">
    <property type="term" value="P:D-glucarate catabolic process"/>
    <property type="evidence" value="ECO:0007669"/>
    <property type="project" value="UniProtKB-UniRule"/>
</dbReference>
<dbReference type="InterPro" id="IPR017655">
    <property type="entry name" value="Dehydro-deoxyglucarate_dehyd"/>
</dbReference>